<dbReference type="Proteomes" id="UP001199044">
    <property type="component" value="Unassembled WGS sequence"/>
</dbReference>
<proteinExistence type="predicted"/>
<comment type="caution">
    <text evidence="2">The sequence shown here is derived from an EMBL/GenBank/DDBJ whole genome shotgun (WGS) entry which is preliminary data.</text>
</comment>
<dbReference type="RefSeq" id="WP_225250272.1">
    <property type="nucleotide sequence ID" value="NZ_JAIWIU010000048.1"/>
</dbReference>
<name>A0ABS7YNZ7_9VIBR</name>
<evidence type="ECO:0008006" key="4">
    <source>
        <dbReference type="Google" id="ProtNLM"/>
    </source>
</evidence>
<sequence>MMCKSNTTKISHFAKAMLLTMLVAPNIVRASSVSTEVHTQQNEKSEKYIQQLDGYTEVVVDTSFEQKNPLQRIVSLALPPAVKTVGEAINFVLDKSGYTLQSLQQTQYPVLNLYTTQVPLVNRKFIRTNLMQIITALIGKNFHFEVDNTLRVITIKGDK</sequence>
<feature type="chain" id="PRO_5047058405" description="Toxin co-regulated pilus biosynthesis protein Q C-terminal domain-containing protein" evidence="1">
    <location>
        <begin position="31"/>
        <end position="159"/>
    </location>
</feature>
<accession>A0ABS7YNZ7</accession>
<dbReference type="EMBL" id="JAIWIU010000048">
    <property type="protein sequence ID" value="MCA2016144.1"/>
    <property type="molecule type" value="Genomic_DNA"/>
</dbReference>
<evidence type="ECO:0000256" key="1">
    <source>
        <dbReference type="SAM" id="SignalP"/>
    </source>
</evidence>
<keyword evidence="1" id="KW-0732">Signal</keyword>
<gene>
    <name evidence="2" type="ORF">LDJ79_08480</name>
</gene>
<protein>
    <recommendedName>
        <fullName evidence="4">Toxin co-regulated pilus biosynthesis protein Q C-terminal domain-containing protein</fullName>
    </recommendedName>
</protein>
<organism evidence="2 3">
    <name type="scientific">Vibrio tritonius</name>
    <dbReference type="NCBI Taxonomy" id="1435069"/>
    <lineage>
        <taxon>Bacteria</taxon>
        <taxon>Pseudomonadati</taxon>
        <taxon>Pseudomonadota</taxon>
        <taxon>Gammaproteobacteria</taxon>
        <taxon>Vibrionales</taxon>
        <taxon>Vibrionaceae</taxon>
        <taxon>Vibrio</taxon>
    </lineage>
</organism>
<feature type="signal peptide" evidence="1">
    <location>
        <begin position="1"/>
        <end position="30"/>
    </location>
</feature>
<evidence type="ECO:0000313" key="2">
    <source>
        <dbReference type="EMBL" id="MCA2016144.1"/>
    </source>
</evidence>
<reference evidence="3" key="1">
    <citation type="submission" date="2023-07" db="EMBL/GenBank/DDBJ databases">
        <title>Molecular identification of indigenous halophilic bacteria isolated from red sea cost, biodegradation of synthetic dyes and assessment of degraded metabolite toxicity.</title>
        <authorList>
            <person name="Chaieb K."/>
            <person name="Altayb H.N."/>
        </authorList>
    </citation>
    <scope>NUCLEOTIDE SEQUENCE [LARGE SCALE GENOMIC DNA]</scope>
    <source>
        <strain evidence="3">K20</strain>
    </source>
</reference>
<keyword evidence="3" id="KW-1185">Reference proteome</keyword>
<evidence type="ECO:0000313" key="3">
    <source>
        <dbReference type="Proteomes" id="UP001199044"/>
    </source>
</evidence>